<dbReference type="RefSeq" id="WP_145095910.1">
    <property type="nucleotide sequence ID" value="NZ_CP036274.1"/>
</dbReference>
<dbReference type="OrthoDB" id="211174at2"/>
<proteinExistence type="predicted"/>
<dbReference type="InterPro" id="IPR011727">
    <property type="entry name" value="CHP02117"/>
</dbReference>
<dbReference type="EMBL" id="CP036274">
    <property type="protein sequence ID" value="QDU30444.1"/>
    <property type="molecule type" value="Genomic_DNA"/>
</dbReference>
<dbReference type="Proteomes" id="UP000315017">
    <property type="component" value="Chromosome"/>
</dbReference>
<keyword evidence="1" id="KW-0812">Transmembrane</keyword>
<keyword evidence="3" id="KW-1185">Reference proteome</keyword>
<sequence length="254" mass="28813">MNDVTPTSQFASIRNWTFRWLGRCLAAFAGVYAGFLLLGCVPVNHNYQIPAADNCVVIFVRSNEIHADLVLPVTNQHTSQNWHDRFPPEHFQHRNVAGDEYVAVGWGNRAFFVETPTWEDFKLTTALRGLFTPSESVLHVEYVPLAETREYHEVRITPSQYAIMCQHIEETIGNRDEHGHAVPATPKTFGDSDRFYNSTGTYHLFSTCNQWVGRGLKRAGVPTGLWTPLQQHVLFWLPKRSAAETLHHSGSNLP</sequence>
<dbReference type="Pfam" id="PF09601">
    <property type="entry name" value="DUF2459"/>
    <property type="match status" value="1"/>
</dbReference>
<evidence type="ECO:0000256" key="1">
    <source>
        <dbReference type="SAM" id="Phobius"/>
    </source>
</evidence>
<keyword evidence="1" id="KW-1133">Transmembrane helix</keyword>
<name>A0A517YJN7_9BACT</name>
<organism evidence="2 3">
    <name type="scientific">Anatilimnocola aggregata</name>
    <dbReference type="NCBI Taxonomy" id="2528021"/>
    <lineage>
        <taxon>Bacteria</taxon>
        <taxon>Pseudomonadati</taxon>
        <taxon>Planctomycetota</taxon>
        <taxon>Planctomycetia</taxon>
        <taxon>Pirellulales</taxon>
        <taxon>Pirellulaceae</taxon>
        <taxon>Anatilimnocola</taxon>
    </lineage>
</organism>
<dbReference type="KEGG" id="aagg:ETAA8_55840"/>
<dbReference type="NCBIfam" id="TIGR02117">
    <property type="entry name" value="chp_urease_rgn"/>
    <property type="match status" value="1"/>
</dbReference>
<reference evidence="2 3" key="1">
    <citation type="submission" date="2019-02" db="EMBL/GenBank/DDBJ databases">
        <title>Deep-cultivation of Planctomycetes and their phenomic and genomic characterization uncovers novel biology.</title>
        <authorList>
            <person name="Wiegand S."/>
            <person name="Jogler M."/>
            <person name="Boedeker C."/>
            <person name="Pinto D."/>
            <person name="Vollmers J."/>
            <person name="Rivas-Marin E."/>
            <person name="Kohn T."/>
            <person name="Peeters S.H."/>
            <person name="Heuer A."/>
            <person name="Rast P."/>
            <person name="Oberbeckmann S."/>
            <person name="Bunk B."/>
            <person name="Jeske O."/>
            <person name="Meyerdierks A."/>
            <person name="Storesund J.E."/>
            <person name="Kallscheuer N."/>
            <person name="Luecker S."/>
            <person name="Lage O.M."/>
            <person name="Pohl T."/>
            <person name="Merkel B.J."/>
            <person name="Hornburger P."/>
            <person name="Mueller R.-W."/>
            <person name="Bruemmer F."/>
            <person name="Labrenz M."/>
            <person name="Spormann A.M."/>
            <person name="Op den Camp H."/>
            <person name="Overmann J."/>
            <person name="Amann R."/>
            <person name="Jetten M.S.M."/>
            <person name="Mascher T."/>
            <person name="Medema M.H."/>
            <person name="Devos D.P."/>
            <person name="Kaster A.-K."/>
            <person name="Ovreas L."/>
            <person name="Rohde M."/>
            <person name="Galperin M.Y."/>
            <person name="Jogler C."/>
        </authorList>
    </citation>
    <scope>NUCLEOTIDE SEQUENCE [LARGE SCALE GENOMIC DNA]</scope>
    <source>
        <strain evidence="2 3">ETA_A8</strain>
    </source>
</reference>
<gene>
    <name evidence="2" type="ORF">ETAA8_55840</name>
</gene>
<evidence type="ECO:0000313" key="2">
    <source>
        <dbReference type="EMBL" id="QDU30444.1"/>
    </source>
</evidence>
<protein>
    <recommendedName>
        <fullName evidence="4">DUF2459 domain-containing protein</fullName>
    </recommendedName>
</protein>
<evidence type="ECO:0000313" key="3">
    <source>
        <dbReference type="Proteomes" id="UP000315017"/>
    </source>
</evidence>
<evidence type="ECO:0008006" key="4">
    <source>
        <dbReference type="Google" id="ProtNLM"/>
    </source>
</evidence>
<feature type="transmembrane region" description="Helical" evidence="1">
    <location>
        <begin position="20"/>
        <end position="41"/>
    </location>
</feature>
<accession>A0A517YJN7</accession>
<dbReference type="AlphaFoldDB" id="A0A517YJN7"/>
<keyword evidence="1" id="KW-0472">Membrane</keyword>